<reference evidence="2 3" key="1">
    <citation type="submission" date="2016-05" db="EMBL/GenBank/DDBJ databases">
        <title>First whole genome sequencing of Entamoeba histolytica HM1:IMSS-clone-6.</title>
        <authorList>
            <person name="Mukherjee Avik.K."/>
            <person name="Izumyama S."/>
            <person name="Nakada-Tsukui K."/>
            <person name="Nozaki T."/>
        </authorList>
    </citation>
    <scope>NUCLEOTIDE SEQUENCE [LARGE SCALE GENOMIC DNA]</scope>
    <source>
        <strain evidence="2 3">HM1:IMSS clone 6</strain>
    </source>
</reference>
<evidence type="ECO:0000259" key="1">
    <source>
        <dbReference type="Pfam" id="PF07933"/>
    </source>
</evidence>
<dbReference type="InterPro" id="IPR011993">
    <property type="entry name" value="PH-like_dom_sf"/>
</dbReference>
<evidence type="ECO:0000313" key="2">
    <source>
        <dbReference type="EMBL" id="GAT94700.1"/>
    </source>
</evidence>
<dbReference type="OMA" id="EFCSCIV"/>
<gene>
    <name evidence="2" type="ORF">CL6EHI_024670</name>
</gene>
<dbReference type="GO" id="GO:0030125">
    <property type="term" value="C:clathrin vesicle coat"/>
    <property type="evidence" value="ECO:0007669"/>
    <property type="project" value="TreeGrafter"/>
</dbReference>
<dbReference type="EMBL" id="BDEQ01000001">
    <property type="protein sequence ID" value="GAT94700.1"/>
    <property type="molecule type" value="Genomic_DNA"/>
</dbReference>
<dbReference type="SUPFAM" id="SSF50729">
    <property type="entry name" value="PH domain-like"/>
    <property type="match status" value="1"/>
</dbReference>
<name>A0A5K1US14_ENTHI</name>
<dbReference type="Gene3D" id="2.30.29.30">
    <property type="entry name" value="Pleckstrin-homology domain (PH domain)/Phosphotyrosine-binding domain (PTB)"/>
    <property type="match status" value="1"/>
</dbReference>
<dbReference type="VEuPathDB" id="AmoebaDB:KM1_011120"/>
<dbReference type="AlphaFoldDB" id="A0A5K1US14"/>
<dbReference type="VEuPathDB" id="AmoebaDB:EHI5A_011070"/>
<dbReference type="VEuPathDB" id="AmoebaDB:EHI7A_002690"/>
<accession>A0A5K1US14</accession>
<dbReference type="Pfam" id="PF07933">
    <property type="entry name" value="DUF1681"/>
    <property type="match status" value="1"/>
</dbReference>
<dbReference type="PANTHER" id="PTHR12847:SF9">
    <property type="entry name" value="NECAP-LIKE PROTEIN CG9132"/>
    <property type="match status" value="1"/>
</dbReference>
<evidence type="ECO:0000313" key="3">
    <source>
        <dbReference type="Proteomes" id="UP000078387"/>
    </source>
</evidence>
<protein>
    <recommendedName>
        <fullName evidence="1">NECAP PHear domain-containing protein</fullName>
    </recommendedName>
</protein>
<proteinExistence type="predicted"/>
<organism evidence="2 3">
    <name type="scientific">Entamoeba histolytica</name>
    <dbReference type="NCBI Taxonomy" id="5759"/>
    <lineage>
        <taxon>Eukaryota</taxon>
        <taxon>Amoebozoa</taxon>
        <taxon>Evosea</taxon>
        <taxon>Archamoebae</taxon>
        <taxon>Mastigamoebida</taxon>
        <taxon>Entamoebidae</taxon>
        <taxon>Entamoeba</taxon>
    </lineage>
</organism>
<sequence length="286" mass="32054">MSNSGETILLSIKQCMLFKIIGKDGQVKKNAADWQQSDFLWSGRCLVTRSPEHCIIKFVENNDIEFCSCIISDDSVQNVNDSSRYFILKVNEINGGRKATVGLGFVDRSNAFDFSAVLQDIERKMNKKDSTQIDSVQTENYILNDGEMISLPFDDLTPVTDTMNNLQPFDEAKVRSVTFNSSQAQPIDVEEEKEETVIVLNEVQPQSNQPPSIDFSNFGQPTQATHQNLEINSTTNSKNTVDIFANFNQQTVTTSQTDTINFDLFSSPSTQNKSSTQNALDILLFN</sequence>
<feature type="domain" description="NECAP PHear" evidence="1">
    <location>
        <begin position="6"/>
        <end position="151"/>
    </location>
</feature>
<comment type="caution">
    <text evidence="2">The sequence shown here is derived from an EMBL/GenBank/DDBJ whole genome shotgun (WGS) entry which is preliminary data.</text>
</comment>
<dbReference type="GO" id="GO:0006897">
    <property type="term" value="P:endocytosis"/>
    <property type="evidence" value="ECO:0007669"/>
    <property type="project" value="InterPro"/>
</dbReference>
<dbReference type="InterPro" id="IPR012466">
    <property type="entry name" value="NECAP_PHear"/>
</dbReference>
<dbReference type="VEuPathDB" id="AmoebaDB:EHI_024670"/>
<dbReference type="Proteomes" id="UP000078387">
    <property type="component" value="Unassembled WGS sequence"/>
</dbReference>
<dbReference type="VEuPathDB" id="AmoebaDB:EHI8A_000980"/>
<dbReference type="PANTHER" id="PTHR12847">
    <property type="entry name" value="ATP-BINDING CASSETTE ABC TRANSPORTER-RELATED"/>
    <property type="match status" value="1"/>
</dbReference>